<gene>
    <name evidence="11" type="ORF">TCAL_07926</name>
</gene>
<dbReference type="PANTHER" id="PTHR13064:SF6">
    <property type="entry name" value="TRANSMEMBRANE PROTEIN 9"/>
    <property type="match status" value="1"/>
</dbReference>
<accession>A0A553PGA2</accession>
<dbReference type="PANTHER" id="PTHR13064">
    <property type="entry name" value="TRANSMEMBRANE PROTEIN 9 FAMILY MEMBER"/>
    <property type="match status" value="1"/>
</dbReference>
<evidence type="ECO:0000256" key="9">
    <source>
        <dbReference type="SAM" id="Phobius"/>
    </source>
</evidence>
<feature type="compositionally biased region" description="Basic and acidic residues" evidence="8">
    <location>
        <begin position="422"/>
        <end position="431"/>
    </location>
</feature>
<dbReference type="Pfam" id="PF05434">
    <property type="entry name" value="Tmemb_9"/>
    <property type="match status" value="1"/>
</dbReference>
<evidence type="ECO:0000256" key="3">
    <source>
        <dbReference type="ARBA" id="ARBA00022692"/>
    </source>
</evidence>
<comment type="subcellular location">
    <subcellularLocation>
        <location evidence="1">Membrane</location>
    </subcellularLocation>
</comment>
<keyword evidence="5 9" id="KW-0472">Membrane</keyword>
<dbReference type="EMBL" id="VCGU01000004">
    <property type="protein sequence ID" value="TRY76718.1"/>
    <property type="molecule type" value="Genomic_DNA"/>
</dbReference>
<keyword evidence="12" id="KW-1185">Reference proteome</keyword>
<evidence type="ECO:0000313" key="12">
    <source>
        <dbReference type="Proteomes" id="UP000318571"/>
    </source>
</evidence>
<proteinExistence type="inferred from homology"/>
<evidence type="ECO:0000256" key="1">
    <source>
        <dbReference type="ARBA" id="ARBA00004370"/>
    </source>
</evidence>
<reference evidence="11 12" key="1">
    <citation type="journal article" date="2018" name="Nat. Ecol. Evol.">
        <title>Genomic signatures of mitonuclear coevolution across populations of Tigriopus californicus.</title>
        <authorList>
            <person name="Barreto F.S."/>
            <person name="Watson E.T."/>
            <person name="Lima T.G."/>
            <person name="Willett C.S."/>
            <person name="Edmands S."/>
            <person name="Li W."/>
            <person name="Burton R.S."/>
        </authorList>
    </citation>
    <scope>NUCLEOTIDE SEQUENCE [LARGE SCALE GENOMIC DNA]</scope>
    <source>
        <strain evidence="11 12">San Diego</strain>
    </source>
</reference>
<dbReference type="SUPFAM" id="SSF49764">
    <property type="entry name" value="HSP20-like chaperones"/>
    <property type="match status" value="2"/>
</dbReference>
<dbReference type="CDD" id="cd06526">
    <property type="entry name" value="metazoan_ACD"/>
    <property type="match status" value="1"/>
</dbReference>
<organism evidence="11 12">
    <name type="scientific">Tigriopus californicus</name>
    <name type="common">Marine copepod</name>
    <dbReference type="NCBI Taxonomy" id="6832"/>
    <lineage>
        <taxon>Eukaryota</taxon>
        <taxon>Metazoa</taxon>
        <taxon>Ecdysozoa</taxon>
        <taxon>Arthropoda</taxon>
        <taxon>Crustacea</taxon>
        <taxon>Multicrustacea</taxon>
        <taxon>Hexanauplia</taxon>
        <taxon>Copepoda</taxon>
        <taxon>Harpacticoida</taxon>
        <taxon>Harpacticidae</taxon>
        <taxon>Tigriopus</taxon>
    </lineage>
</organism>
<feature type="domain" description="SHSP" evidence="10">
    <location>
        <begin position="176"/>
        <end position="283"/>
    </location>
</feature>
<dbReference type="GO" id="GO:0005765">
    <property type="term" value="C:lysosomal membrane"/>
    <property type="evidence" value="ECO:0007669"/>
    <property type="project" value="InterPro"/>
</dbReference>
<dbReference type="PROSITE" id="PS01031">
    <property type="entry name" value="SHSP"/>
    <property type="match status" value="1"/>
</dbReference>
<dbReference type="Pfam" id="PF00011">
    <property type="entry name" value="HSP20"/>
    <property type="match status" value="2"/>
</dbReference>
<dbReference type="CDD" id="cd00298">
    <property type="entry name" value="ACD_sHsps_p23-like"/>
    <property type="match status" value="1"/>
</dbReference>
<evidence type="ECO:0000256" key="8">
    <source>
        <dbReference type="SAM" id="MobiDB-lite"/>
    </source>
</evidence>
<evidence type="ECO:0000256" key="6">
    <source>
        <dbReference type="PROSITE-ProRule" id="PRU00285"/>
    </source>
</evidence>
<comment type="caution">
    <text evidence="11">The sequence shown here is derived from an EMBL/GenBank/DDBJ whole genome shotgun (WGS) entry which is preliminary data.</text>
</comment>
<keyword evidence="3 9" id="KW-0812">Transmembrane</keyword>
<dbReference type="Gene3D" id="2.60.40.790">
    <property type="match status" value="2"/>
</dbReference>
<name>A0A553PGA2_TIGCA</name>
<sequence length="482" mass="54832">MLKSAKRLFFPAKSNSSRNLIPNRNPYHFPGNDLKGESYPDVPEMNQRNLTMSQQSLAGSRCPPGAALSPYLQNLMAEFKPRKDFDISIHTDGFKPEEINIEVNEDQGRLMVKAQHDHISKEGMVTTKQIVKSYDLPKGCKFEDLSSRYSPETGMLSISNKHPQIIRRDDTNILHENMFPSSPSCEEVHDGDDSFEIKINTNGFSADDLKVAFDPEGHLLVSGAITMQSKDSIMSRQIHRKFTIPRNCIIEKMEKEFSVGFLQPSEGGDLSPPDLPTPQAHEDTRCRCVCPNLSVLLVNITQKVVLPQRQIYVQSGVVPSECRCDQVVSPKVLEDPMIASHVKLHQINEKFCPRCVCKSETRNTTVIKIVVIFISFVIGVLSLYMGFLFCLDPWMKRNKQLYHMQTNEEINLDSFHLQGPSRRRDSDDTSTRPRGPGQEQVMLAVRSNPGSVLHRVGHQQSKWQRTVQEQRRNIYDRRAILN</sequence>
<comment type="similarity">
    <text evidence="6 7">Belongs to the small heat shock protein (HSP20) family.</text>
</comment>
<comment type="similarity">
    <text evidence="2">Belongs to the TMEM9 family.</text>
</comment>
<keyword evidence="4 9" id="KW-1133">Transmembrane helix</keyword>
<protein>
    <recommendedName>
        <fullName evidence="10">SHSP domain-containing protein</fullName>
    </recommendedName>
</protein>
<feature type="transmembrane region" description="Helical" evidence="9">
    <location>
        <begin position="366"/>
        <end position="391"/>
    </location>
</feature>
<feature type="region of interest" description="Disordered" evidence="8">
    <location>
        <begin position="413"/>
        <end position="438"/>
    </location>
</feature>
<dbReference type="InterPro" id="IPR008853">
    <property type="entry name" value="TMEM9/TMEM9B"/>
</dbReference>
<evidence type="ECO:0000259" key="10">
    <source>
        <dbReference type="PROSITE" id="PS01031"/>
    </source>
</evidence>
<evidence type="ECO:0000313" key="11">
    <source>
        <dbReference type="EMBL" id="TRY76718.1"/>
    </source>
</evidence>
<evidence type="ECO:0000256" key="5">
    <source>
        <dbReference type="ARBA" id="ARBA00023136"/>
    </source>
</evidence>
<evidence type="ECO:0000256" key="2">
    <source>
        <dbReference type="ARBA" id="ARBA00007264"/>
    </source>
</evidence>
<evidence type="ECO:0000256" key="4">
    <source>
        <dbReference type="ARBA" id="ARBA00022989"/>
    </source>
</evidence>
<evidence type="ECO:0000256" key="7">
    <source>
        <dbReference type="RuleBase" id="RU003616"/>
    </source>
</evidence>
<dbReference type="InterPro" id="IPR002068">
    <property type="entry name" value="A-crystallin/Hsp20_dom"/>
</dbReference>
<dbReference type="InterPro" id="IPR008978">
    <property type="entry name" value="HSP20-like_chaperone"/>
</dbReference>
<dbReference type="AlphaFoldDB" id="A0A553PGA2"/>
<dbReference type="Proteomes" id="UP000318571">
    <property type="component" value="Chromosome 5"/>
</dbReference>